<dbReference type="Gene3D" id="3.40.50.720">
    <property type="entry name" value="NAD(P)-binding Rossmann-like Domain"/>
    <property type="match status" value="1"/>
</dbReference>
<proteinExistence type="predicted"/>
<protein>
    <submittedName>
        <fullName evidence="1">Nucleoside-diphosphate-sugar epimerase</fullName>
    </submittedName>
</protein>
<accession>A0A8H4IRU9</accession>
<dbReference type="PANTHER" id="PTHR32487">
    <property type="entry name" value="3-OXO-DELTA(4,5)-STEROID 5-BETA-REDUCTASE"/>
    <property type="match status" value="1"/>
</dbReference>
<dbReference type="SUPFAM" id="SSF51735">
    <property type="entry name" value="NAD(P)-binding Rossmann-fold domains"/>
    <property type="match status" value="1"/>
</dbReference>
<name>A0A8H4IRU9_9PEZI</name>
<comment type="caution">
    <text evidence="1">The sequence shown here is derived from an EMBL/GenBank/DDBJ whole genome shotgun (WGS) entry which is preliminary data.</text>
</comment>
<evidence type="ECO:0000313" key="1">
    <source>
        <dbReference type="EMBL" id="KAF4306152.1"/>
    </source>
</evidence>
<evidence type="ECO:0000313" key="2">
    <source>
        <dbReference type="Proteomes" id="UP000572817"/>
    </source>
</evidence>
<dbReference type="PANTHER" id="PTHR32487:SF0">
    <property type="entry name" value="3-OXO-DELTA(4,5)-STEROID 5-BETA-REDUCTASE"/>
    <property type="match status" value="1"/>
</dbReference>
<organism evidence="1 2">
    <name type="scientific">Botryosphaeria dothidea</name>
    <dbReference type="NCBI Taxonomy" id="55169"/>
    <lineage>
        <taxon>Eukaryota</taxon>
        <taxon>Fungi</taxon>
        <taxon>Dikarya</taxon>
        <taxon>Ascomycota</taxon>
        <taxon>Pezizomycotina</taxon>
        <taxon>Dothideomycetes</taxon>
        <taxon>Dothideomycetes incertae sedis</taxon>
        <taxon>Botryosphaeriales</taxon>
        <taxon>Botryosphaeriaceae</taxon>
        <taxon>Botryosphaeria</taxon>
    </lineage>
</organism>
<dbReference type="AlphaFoldDB" id="A0A8H4IRU9"/>
<sequence>MSNSLYVPNTAKAAFVSGANGITGHAIIEHLIRTPKSEWKKIVISSRRALPNYWIDPRIEFVAVDFLEPQETTIEKLKHACADVTHAYFTSYVNDDDFKKLRDKNVPLFKSFMDVIDVNKERATVLAADLTRATPQPLLFFASKRTASRPPTPTDLSATGDYVAQSF</sequence>
<dbReference type="OrthoDB" id="1731983at2759"/>
<dbReference type="Proteomes" id="UP000572817">
    <property type="component" value="Unassembled WGS sequence"/>
</dbReference>
<reference evidence="1" key="1">
    <citation type="submission" date="2020-04" db="EMBL/GenBank/DDBJ databases">
        <title>Genome Assembly and Annotation of Botryosphaeria dothidea sdau 11-99, a Latent Pathogen of Apple Fruit Ring Rot in China.</title>
        <authorList>
            <person name="Yu C."/>
            <person name="Diao Y."/>
            <person name="Lu Q."/>
            <person name="Zhao J."/>
            <person name="Cui S."/>
            <person name="Peng C."/>
            <person name="He B."/>
            <person name="Liu H."/>
        </authorList>
    </citation>
    <scope>NUCLEOTIDE SEQUENCE [LARGE SCALE GENOMIC DNA]</scope>
    <source>
        <strain evidence="1">Sdau11-99</strain>
    </source>
</reference>
<keyword evidence="2" id="KW-1185">Reference proteome</keyword>
<gene>
    <name evidence="1" type="ORF">GTA08_BOTSDO05394</name>
</gene>
<dbReference type="InterPro" id="IPR036291">
    <property type="entry name" value="NAD(P)-bd_dom_sf"/>
</dbReference>
<dbReference type="EMBL" id="WWBZ02000033">
    <property type="protein sequence ID" value="KAF4306152.1"/>
    <property type="molecule type" value="Genomic_DNA"/>
</dbReference>